<organism evidence="2 3">
    <name type="scientific">Pagothenia borchgrevinki</name>
    <name type="common">Bald rockcod</name>
    <name type="synonym">Trematomus borchgrevinki</name>
    <dbReference type="NCBI Taxonomy" id="8213"/>
    <lineage>
        <taxon>Eukaryota</taxon>
        <taxon>Metazoa</taxon>
        <taxon>Chordata</taxon>
        <taxon>Craniata</taxon>
        <taxon>Vertebrata</taxon>
        <taxon>Euteleostomi</taxon>
        <taxon>Actinopterygii</taxon>
        <taxon>Neopterygii</taxon>
        <taxon>Teleostei</taxon>
        <taxon>Neoteleostei</taxon>
        <taxon>Acanthomorphata</taxon>
        <taxon>Eupercaria</taxon>
        <taxon>Perciformes</taxon>
        <taxon>Notothenioidei</taxon>
        <taxon>Nototheniidae</taxon>
        <taxon>Pagothenia</taxon>
    </lineage>
</organism>
<reference evidence="2 3" key="1">
    <citation type="journal article" date="2022" name="G3 (Bethesda)">
        <title>Evaluating Illumina-, Nanopore-, and PacBio-based genome assembly strategies with the bald notothen, Trematomus borchgrevinki.</title>
        <authorList>
            <person name="Rayamajhi N."/>
            <person name="Cheng C.C."/>
            <person name="Catchen J.M."/>
        </authorList>
    </citation>
    <scope>NUCLEOTIDE SEQUENCE [LARGE SCALE GENOMIC DNA]</scope>
    <source>
        <strain evidence="2">AGRC-2024</strain>
    </source>
</reference>
<evidence type="ECO:0000313" key="2">
    <source>
        <dbReference type="EMBL" id="KAL3052438.1"/>
    </source>
</evidence>
<name>A0ABD2GFF1_PAGBO</name>
<dbReference type="Proteomes" id="UP001619887">
    <property type="component" value="Unassembled WGS sequence"/>
</dbReference>
<protein>
    <submittedName>
        <fullName evidence="2">Uncharacterized protein</fullName>
    </submittedName>
</protein>
<comment type="caution">
    <text evidence="2">The sequence shown here is derived from an EMBL/GenBank/DDBJ whole genome shotgun (WGS) entry which is preliminary data.</text>
</comment>
<reference evidence="2 3" key="2">
    <citation type="journal article" date="2024" name="G3 (Bethesda)">
        <title>The genome of the cryopelagic Antarctic bald notothen, Trematomus borchgrevinki.</title>
        <authorList>
            <person name="Rayamajhi N."/>
            <person name="Rivera-Colon A.G."/>
            <person name="Minhas B.F."/>
            <person name="Cheng C.C."/>
            <person name="Catchen J.M."/>
        </authorList>
    </citation>
    <scope>NUCLEOTIDE SEQUENCE [LARGE SCALE GENOMIC DNA]</scope>
    <source>
        <strain evidence="2">AGRC-2024</strain>
    </source>
</reference>
<evidence type="ECO:0000256" key="1">
    <source>
        <dbReference type="SAM" id="MobiDB-lite"/>
    </source>
</evidence>
<dbReference type="AlphaFoldDB" id="A0ABD2GFF1"/>
<evidence type="ECO:0000313" key="3">
    <source>
        <dbReference type="Proteomes" id="UP001619887"/>
    </source>
</evidence>
<feature type="compositionally biased region" description="Gly residues" evidence="1">
    <location>
        <begin position="38"/>
        <end position="50"/>
    </location>
</feature>
<accession>A0ABD2GFF1</accession>
<feature type="region of interest" description="Disordered" evidence="1">
    <location>
        <begin position="1"/>
        <end position="96"/>
    </location>
</feature>
<sequence length="96" mass="11306">MDADTEENVTETSRISKDEPQKTLVDNTFRGRGFRSRGQGGRMSRGGMRGGRGHDKRVWSTWIRERSRERRSHERICTHERNEEDASLPRHERSPR</sequence>
<feature type="compositionally biased region" description="Basic and acidic residues" evidence="1">
    <location>
        <begin position="52"/>
        <end position="96"/>
    </location>
</feature>
<dbReference type="EMBL" id="JBIYXZ010002079">
    <property type="protein sequence ID" value="KAL3052438.1"/>
    <property type="molecule type" value="Genomic_DNA"/>
</dbReference>
<keyword evidence="3" id="KW-1185">Reference proteome</keyword>
<proteinExistence type="predicted"/>
<gene>
    <name evidence="2" type="ORF">OYC64_005061</name>
</gene>